<proteinExistence type="predicted"/>
<dbReference type="Proteomes" id="UP000838756">
    <property type="component" value="Unassembled WGS sequence"/>
</dbReference>
<comment type="caution">
    <text evidence="1">The sequence shown here is derived from an EMBL/GenBank/DDBJ whole genome shotgun (WGS) entry which is preliminary data.</text>
</comment>
<organism evidence="1 2">
    <name type="scientific">Pararge aegeria aegeria</name>
    <dbReference type="NCBI Taxonomy" id="348720"/>
    <lineage>
        <taxon>Eukaryota</taxon>
        <taxon>Metazoa</taxon>
        <taxon>Ecdysozoa</taxon>
        <taxon>Arthropoda</taxon>
        <taxon>Hexapoda</taxon>
        <taxon>Insecta</taxon>
        <taxon>Pterygota</taxon>
        <taxon>Neoptera</taxon>
        <taxon>Endopterygota</taxon>
        <taxon>Lepidoptera</taxon>
        <taxon>Glossata</taxon>
        <taxon>Ditrysia</taxon>
        <taxon>Papilionoidea</taxon>
        <taxon>Nymphalidae</taxon>
        <taxon>Satyrinae</taxon>
        <taxon>Satyrini</taxon>
        <taxon>Parargina</taxon>
        <taxon>Pararge</taxon>
    </lineage>
</organism>
<protein>
    <submittedName>
        <fullName evidence="1">Jg13888 protein</fullName>
    </submittedName>
</protein>
<gene>
    <name evidence="1" type="primary">jg13888</name>
    <name evidence="1" type="ORF">PAEG_LOCUS22393</name>
</gene>
<name>A0A8S4SAX5_9NEOP</name>
<keyword evidence="2" id="KW-1185">Reference proteome</keyword>
<accession>A0A8S4SAX5</accession>
<evidence type="ECO:0000313" key="1">
    <source>
        <dbReference type="EMBL" id="CAH2252105.1"/>
    </source>
</evidence>
<sequence length="101" mass="11094">MVFRGTARTQQLFGRFERFLSRSVIGEGSVLTWGPPARRGNIVALAEAGAAPGAAAARPVPASRTDPACHLTGHHYYSYDYIATPVSKRLPKINFDVFVFW</sequence>
<reference evidence="1" key="1">
    <citation type="submission" date="2022-03" db="EMBL/GenBank/DDBJ databases">
        <authorList>
            <person name="Lindestad O."/>
        </authorList>
    </citation>
    <scope>NUCLEOTIDE SEQUENCE</scope>
</reference>
<evidence type="ECO:0000313" key="2">
    <source>
        <dbReference type="Proteomes" id="UP000838756"/>
    </source>
</evidence>
<dbReference type="AlphaFoldDB" id="A0A8S4SAX5"/>
<dbReference type="EMBL" id="CAKXAJ010026031">
    <property type="protein sequence ID" value="CAH2252105.1"/>
    <property type="molecule type" value="Genomic_DNA"/>
</dbReference>